<dbReference type="InterPro" id="IPR036457">
    <property type="entry name" value="PPM-type-like_dom_sf"/>
</dbReference>
<proteinExistence type="predicted"/>
<dbReference type="InterPro" id="IPR001932">
    <property type="entry name" value="PPM-type_phosphatase-like_dom"/>
</dbReference>
<dbReference type="PROSITE" id="PS51746">
    <property type="entry name" value="PPM_2"/>
    <property type="match status" value="1"/>
</dbReference>
<dbReference type="Proteomes" id="UP000007797">
    <property type="component" value="Unassembled WGS sequence"/>
</dbReference>
<dbReference type="GeneID" id="14876832"/>
<dbReference type="PANTHER" id="PTHR47992">
    <property type="entry name" value="PROTEIN PHOSPHATASE"/>
    <property type="match status" value="1"/>
</dbReference>
<dbReference type="RefSeq" id="XP_004363075.1">
    <property type="nucleotide sequence ID" value="XM_004363018.1"/>
</dbReference>
<protein>
    <submittedName>
        <fullName evidence="3">Protein phosphatase 2C</fullName>
    </submittedName>
</protein>
<dbReference type="STRING" id="1054147.F4PHP0"/>
<dbReference type="SUPFAM" id="SSF81606">
    <property type="entry name" value="PP2C-like"/>
    <property type="match status" value="1"/>
</dbReference>
<evidence type="ECO:0000313" key="3">
    <source>
        <dbReference type="EMBL" id="EGG25224.1"/>
    </source>
</evidence>
<dbReference type="Gene3D" id="3.60.40.10">
    <property type="entry name" value="PPM-type phosphatase domain"/>
    <property type="match status" value="1"/>
</dbReference>
<dbReference type="SMART" id="SM00332">
    <property type="entry name" value="PP2Cc"/>
    <property type="match status" value="1"/>
</dbReference>
<keyword evidence="4" id="KW-1185">Reference proteome</keyword>
<dbReference type="OrthoDB" id="10264738at2759"/>
<dbReference type="Pfam" id="PF00481">
    <property type="entry name" value="PP2C"/>
    <property type="match status" value="1"/>
</dbReference>
<dbReference type="KEGG" id="dfa:DFA_03472"/>
<feature type="domain" description="PPM-type phosphatase" evidence="2">
    <location>
        <begin position="688"/>
        <end position="960"/>
    </location>
</feature>
<evidence type="ECO:0000313" key="4">
    <source>
        <dbReference type="Proteomes" id="UP000007797"/>
    </source>
</evidence>
<dbReference type="EMBL" id="GL883006">
    <property type="protein sequence ID" value="EGG25224.1"/>
    <property type="molecule type" value="Genomic_DNA"/>
</dbReference>
<gene>
    <name evidence="3" type="ORF">DFA_03472</name>
</gene>
<reference evidence="4" key="1">
    <citation type="journal article" date="2011" name="Genome Res.">
        <title>Phylogeny-wide analysis of social amoeba genomes highlights ancient origins for complex intercellular communication.</title>
        <authorList>
            <person name="Heidel A.J."/>
            <person name="Lawal H.M."/>
            <person name="Felder M."/>
            <person name="Schilde C."/>
            <person name="Helps N.R."/>
            <person name="Tunggal B."/>
            <person name="Rivero F."/>
            <person name="John U."/>
            <person name="Schleicher M."/>
            <person name="Eichinger L."/>
            <person name="Platzer M."/>
            <person name="Noegel A.A."/>
            <person name="Schaap P."/>
            <person name="Gloeckner G."/>
        </authorList>
    </citation>
    <scope>NUCLEOTIDE SEQUENCE [LARGE SCALE GENOMIC DNA]</scope>
    <source>
        <strain evidence="4">SH3</strain>
    </source>
</reference>
<dbReference type="AlphaFoldDB" id="F4PHP0"/>
<name>F4PHP0_CACFS</name>
<organism evidence="3 4">
    <name type="scientific">Cavenderia fasciculata</name>
    <name type="common">Slime mold</name>
    <name type="synonym">Dictyostelium fasciculatum</name>
    <dbReference type="NCBI Taxonomy" id="261658"/>
    <lineage>
        <taxon>Eukaryota</taxon>
        <taxon>Amoebozoa</taxon>
        <taxon>Evosea</taxon>
        <taxon>Eumycetozoa</taxon>
        <taxon>Dictyostelia</taxon>
        <taxon>Acytosteliales</taxon>
        <taxon>Cavenderiaceae</taxon>
        <taxon>Cavenderia</taxon>
    </lineage>
</organism>
<feature type="region of interest" description="Disordered" evidence="1">
    <location>
        <begin position="625"/>
        <end position="648"/>
    </location>
</feature>
<feature type="region of interest" description="Disordered" evidence="1">
    <location>
        <begin position="84"/>
        <end position="112"/>
    </location>
</feature>
<dbReference type="InterPro" id="IPR015655">
    <property type="entry name" value="PP2C"/>
</dbReference>
<dbReference type="OMA" id="VTFIDRC"/>
<dbReference type="GO" id="GO:0004722">
    <property type="term" value="F:protein serine/threonine phosphatase activity"/>
    <property type="evidence" value="ECO:0007669"/>
    <property type="project" value="InterPro"/>
</dbReference>
<dbReference type="CDD" id="cd00143">
    <property type="entry name" value="PP2Cc"/>
    <property type="match status" value="1"/>
</dbReference>
<accession>F4PHP0</accession>
<feature type="compositionally biased region" description="Low complexity" evidence="1">
    <location>
        <begin position="85"/>
        <end position="100"/>
    </location>
</feature>
<evidence type="ECO:0000256" key="1">
    <source>
        <dbReference type="SAM" id="MobiDB-lite"/>
    </source>
</evidence>
<sequence>MYLESSTPFKDTRLTKNSTTCLSVNRLMSSAEFFLAEHCPTKSQSDDLREGRLCLRKPFSEFCDLVNNNKSNSNITYLKEKEEVNQSNNNAAKQQQQQQQKKIDNTLRQQQQPDLIIKTRRNRKYSKSTIGGIGVFEQSSKFCPLQLYSGGGTGNNNRGAVDENSFGLGKLVDLLPGKEILFNTRYVRELLGVVSEKTIKVDIPFRAYPKLQTVDFRLEGWFSSNIRNLKSKSHPSFDTITIEDNKLTSLHKIGSKDYDKVQQYLVDVELQDMKVVSGWSSSSLNHEGKYFTASMITFNIDPQETHSINNVHIQWTAEKQIKLERIQPSNGGFIVYNVETHTTDQTVDTHQNTIPISYSTLTNSNTAVSCQCNIKLQPTSSLLIYRFSTLSKLNIIHNYTSSNGCNNENSNSSKNVTIKSTTTDNMSSLSMSLPDSGTSQITSSLDLLSNISSHPGRVKPPGLQSFTAPPTFVKDIQANPIAAFVANAKQGPTALTGPKQVRRGPPMLGGSDIRLQRLASYNKVNNMWNLSASDFTERHTIAIEELEATALDLALNHVRANWWGKGRLGSMREIQALRGAVETIVKSSKIDMTYVEIPVQQKSQIETVMNSSSRDLGQLLNALKPKPASDSAAGAETGQSGAVEEPQRKEKAIDVIKLKWVIEEMLDGDKQAFPRDDDAHIRQQSWYHVDAAETKGERGHMEDKHIVIEHVNRLYSATTDKQDTDSEQLFLGVFDGHNGKLAADFTKTHLPYEIYKSRAADKSLPASMIASGIVKDIETTMESAYTQVDQSFLQLADRDDKKAGSTVATVIAMKDKLVVSNVGDTEVVLSSGSKASALSTMHLPTNEMERERVEKAGGVIIQCGTLRVNGVLAVTRAMGDRNLKDVITCLPDTKIHHLTPADQFLVIATDGLWDVMKHQEVVDYIIQQNQEKQPQIADRLVEEALRRNSKDNITVIIVYFKNNYQPFINQ</sequence>
<evidence type="ECO:0000259" key="2">
    <source>
        <dbReference type="PROSITE" id="PS51746"/>
    </source>
</evidence>